<name>A0ABS5XSV3_9MICO</name>
<keyword evidence="3" id="KW-1185">Reference proteome</keyword>
<proteinExistence type="predicted"/>
<gene>
    <name evidence="2" type="ORF">J0P97_05905</name>
</gene>
<dbReference type="Gene3D" id="3.40.50.2000">
    <property type="entry name" value="Glycogen Phosphorylase B"/>
    <property type="match status" value="2"/>
</dbReference>
<organism evidence="2 3">
    <name type="scientific">Microbacterium flavum</name>
    <dbReference type="NCBI Taxonomy" id="415216"/>
    <lineage>
        <taxon>Bacteria</taxon>
        <taxon>Bacillati</taxon>
        <taxon>Actinomycetota</taxon>
        <taxon>Actinomycetes</taxon>
        <taxon>Micrococcales</taxon>
        <taxon>Microbacteriaceae</taxon>
        <taxon>Microbacterium</taxon>
    </lineage>
</organism>
<feature type="domain" description="Glycosyltransferase 2-like" evidence="1">
    <location>
        <begin position="22"/>
        <end position="161"/>
    </location>
</feature>
<dbReference type="CDD" id="cd03801">
    <property type="entry name" value="GT4_PimA-like"/>
    <property type="match status" value="1"/>
</dbReference>
<dbReference type="Proteomes" id="UP000740605">
    <property type="component" value="Unassembled WGS sequence"/>
</dbReference>
<dbReference type="SUPFAM" id="SSF53756">
    <property type="entry name" value="UDP-Glycosyltransferase/glycogen phosphorylase"/>
    <property type="match status" value="1"/>
</dbReference>
<dbReference type="SUPFAM" id="SSF53448">
    <property type="entry name" value="Nucleotide-diphospho-sugar transferases"/>
    <property type="match status" value="1"/>
</dbReference>
<dbReference type="CDD" id="cd00761">
    <property type="entry name" value="Glyco_tranf_GTA_type"/>
    <property type="match status" value="1"/>
</dbReference>
<reference evidence="2 3" key="1">
    <citation type="submission" date="2021-03" db="EMBL/GenBank/DDBJ databases">
        <title>Microbacterium pauli sp. nov., isolated from microfiltered milk.</title>
        <authorList>
            <person name="Bellassi P."/>
            <person name="Fontana A."/>
            <person name="Callegari M.L."/>
            <person name="Lorenzo M."/>
            <person name="Cappa F."/>
        </authorList>
    </citation>
    <scope>NUCLEOTIDE SEQUENCE [LARGE SCALE GENOMIC DNA]</scope>
    <source>
        <strain evidence="2 3">DSM 18909</strain>
    </source>
</reference>
<sequence>MTEPPATPIRTSTGTDRSPLVSIVIPVFNDAAVIANALDSCTRQTLSEIEIIVVDDASTDDTVAIVRERAAADGRIRLITHEANRSAFQSRRDGVRAATAAHLMFLDGDDELVDDAAAVALGHARETGAELVQFGIDVVRPDGTTGGRFENRLQPRLRDARGADVLRGLFPIGELAQGQLWRFLYSTRLLVDAYAAAPADLVLPRVNDLPIAFLAAALAQSHSSLPNHLYRYYFGRGGSGQRVKDLDSARFYAGAISSIDSIAAAVETVASGSAHAQLIRDTYESVRSSLIGYTTHYLADHTLDALRDEVFAHLYTLVDPAEVVHATARHWPDALETLAAHSGRTELGTREIQRVALSTNALRTGGVSGVILSQARTLLEAGVGVTIVAREPGSDTSLLPTGARFVEFSGAKLADHLEQWSDLCRSHRIDVAVDHHFLYSKTWPAFALAAHANGVPTIAWAHNFAGRAVLLGIDNLRFHLRHVHSLAHLVVLSPLDVAFWKLQGMQRVSYLPNPPSPLLLDTPARMRAKEAPTDRRLELVWFGRLDERTKRVSELLRVAADLDARGVDFRMRIVGPGWRDLAPQTVNAQAAEMGLADRVQATGPLKGAELVRVIDSSDVLVCTSIIEGYPLTIPEAQSRGLPVAMYDLPWLAVLDDNEGIVSVEQGDAAALAAEIAAIATTPERYASLSRGSLAAADRERGRDYAALYAQLFEDRLPRMFSPEPSVGDAESLLDLVIHFAEDNARRQRALVAARADTTSKPPQEKRGGAADLVARVTPFAHSILDVAPWLRPTAARVKHALLRR</sequence>
<dbReference type="PANTHER" id="PTHR12526">
    <property type="entry name" value="GLYCOSYLTRANSFERASE"/>
    <property type="match status" value="1"/>
</dbReference>
<dbReference type="RefSeq" id="WP_215486844.1">
    <property type="nucleotide sequence ID" value="NZ_BAAAPJ010000002.1"/>
</dbReference>
<accession>A0ABS5XSV3</accession>
<evidence type="ECO:0000259" key="1">
    <source>
        <dbReference type="Pfam" id="PF00535"/>
    </source>
</evidence>
<dbReference type="EMBL" id="JAFLHG010000004">
    <property type="protein sequence ID" value="MBT8797603.1"/>
    <property type="molecule type" value="Genomic_DNA"/>
</dbReference>
<dbReference type="InterPro" id="IPR001173">
    <property type="entry name" value="Glyco_trans_2-like"/>
</dbReference>
<dbReference type="InterPro" id="IPR029044">
    <property type="entry name" value="Nucleotide-diphossugar_trans"/>
</dbReference>
<protein>
    <submittedName>
        <fullName evidence="2">Glycosyltransferase</fullName>
    </submittedName>
</protein>
<dbReference type="Pfam" id="PF13692">
    <property type="entry name" value="Glyco_trans_1_4"/>
    <property type="match status" value="1"/>
</dbReference>
<dbReference type="Gene3D" id="3.90.550.10">
    <property type="entry name" value="Spore Coat Polysaccharide Biosynthesis Protein SpsA, Chain A"/>
    <property type="match status" value="1"/>
</dbReference>
<evidence type="ECO:0000313" key="2">
    <source>
        <dbReference type="EMBL" id="MBT8797603.1"/>
    </source>
</evidence>
<evidence type="ECO:0000313" key="3">
    <source>
        <dbReference type="Proteomes" id="UP000740605"/>
    </source>
</evidence>
<comment type="caution">
    <text evidence="2">The sequence shown here is derived from an EMBL/GenBank/DDBJ whole genome shotgun (WGS) entry which is preliminary data.</text>
</comment>
<dbReference type="Pfam" id="PF00535">
    <property type="entry name" value="Glycos_transf_2"/>
    <property type="match status" value="1"/>
</dbReference>